<accession>A0AAV7FM11</accession>
<feature type="region of interest" description="Disordered" evidence="1">
    <location>
        <begin position="1"/>
        <end position="22"/>
    </location>
</feature>
<protein>
    <submittedName>
        <fullName evidence="2">Uncharacterized protein</fullName>
    </submittedName>
</protein>
<comment type="caution">
    <text evidence="2">The sequence shown here is derived from an EMBL/GenBank/DDBJ whole genome shotgun (WGS) entry which is preliminary data.</text>
</comment>
<dbReference type="EMBL" id="JAGFBR010000734">
    <property type="protein sequence ID" value="KAH0437238.1"/>
    <property type="molecule type" value="Genomic_DNA"/>
</dbReference>
<organism evidence="2 3">
    <name type="scientific">Dendrobium chrysotoxum</name>
    <name type="common">Orchid</name>
    <dbReference type="NCBI Taxonomy" id="161865"/>
    <lineage>
        <taxon>Eukaryota</taxon>
        <taxon>Viridiplantae</taxon>
        <taxon>Streptophyta</taxon>
        <taxon>Embryophyta</taxon>
        <taxon>Tracheophyta</taxon>
        <taxon>Spermatophyta</taxon>
        <taxon>Magnoliopsida</taxon>
        <taxon>Liliopsida</taxon>
        <taxon>Asparagales</taxon>
        <taxon>Orchidaceae</taxon>
        <taxon>Epidendroideae</taxon>
        <taxon>Malaxideae</taxon>
        <taxon>Dendrobiinae</taxon>
        <taxon>Dendrobium</taxon>
    </lineage>
</organism>
<evidence type="ECO:0000313" key="2">
    <source>
        <dbReference type="EMBL" id="KAH0437238.1"/>
    </source>
</evidence>
<dbReference type="Proteomes" id="UP000775213">
    <property type="component" value="Unassembled WGS sequence"/>
</dbReference>
<sequence length="72" mass="8369">MQIMKNHKTELPEMPVPIRNPEPSINSNGTLCKVPSCDMSYYSLITYSTPNIRLHFPTEMENDYRDCIVHPE</sequence>
<reference evidence="2 3" key="1">
    <citation type="journal article" date="2021" name="Hortic Res">
        <title>Chromosome-scale assembly of the Dendrobium chrysotoxum genome enhances the understanding of orchid evolution.</title>
        <authorList>
            <person name="Zhang Y."/>
            <person name="Zhang G.Q."/>
            <person name="Zhang D."/>
            <person name="Liu X.D."/>
            <person name="Xu X.Y."/>
            <person name="Sun W.H."/>
            <person name="Yu X."/>
            <person name="Zhu X."/>
            <person name="Wang Z.W."/>
            <person name="Zhao X."/>
            <person name="Zhong W.Y."/>
            <person name="Chen H."/>
            <person name="Yin W.L."/>
            <person name="Huang T."/>
            <person name="Niu S.C."/>
            <person name="Liu Z.J."/>
        </authorList>
    </citation>
    <scope>NUCLEOTIDE SEQUENCE [LARGE SCALE GENOMIC DNA]</scope>
    <source>
        <strain evidence="2">Lindl</strain>
    </source>
</reference>
<proteinExistence type="predicted"/>
<name>A0AAV7FM11_DENCH</name>
<dbReference type="AlphaFoldDB" id="A0AAV7FM11"/>
<evidence type="ECO:0000313" key="3">
    <source>
        <dbReference type="Proteomes" id="UP000775213"/>
    </source>
</evidence>
<evidence type="ECO:0000256" key="1">
    <source>
        <dbReference type="SAM" id="MobiDB-lite"/>
    </source>
</evidence>
<keyword evidence="3" id="KW-1185">Reference proteome</keyword>
<gene>
    <name evidence="2" type="ORF">IEQ34_026289</name>
</gene>